<comment type="caution">
    <text evidence="2">The sequence shown here is derived from an EMBL/GenBank/DDBJ whole genome shotgun (WGS) entry which is preliminary data.</text>
</comment>
<protein>
    <submittedName>
        <fullName evidence="2">Acetyl-CoA carboxylase</fullName>
    </submittedName>
</protein>
<dbReference type="PANTHER" id="PTHR45728:SF3">
    <property type="entry name" value="ACETYL-COA CARBOXYLASE"/>
    <property type="match status" value="1"/>
</dbReference>
<evidence type="ECO:0000313" key="2">
    <source>
        <dbReference type="EMBL" id="KAG5461597.1"/>
    </source>
</evidence>
<reference evidence="2 3" key="1">
    <citation type="journal article" name="Sci. Rep.">
        <title>Genome-scale phylogenetic analyses confirm Olpidium as the closest living zoosporic fungus to the non-flagellated, terrestrial fungi.</title>
        <authorList>
            <person name="Chang Y."/>
            <person name="Rochon D."/>
            <person name="Sekimoto S."/>
            <person name="Wang Y."/>
            <person name="Chovatia M."/>
            <person name="Sandor L."/>
            <person name="Salamov A."/>
            <person name="Grigoriev I.V."/>
            <person name="Stajich J.E."/>
            <person name="Spatafora J.W."/>
        </authorList>
    </citation>
    <scope>NUCLEOTIDE SEQUENCE [LARGE SCALE GENOMIC DNA]</scope>
    <source>
        <strain evidence="2">S191</strain>
    </source>
</reference>
<evidence type="ECO:0000313" key="3">
    <source>
        <dbReference type="Proteomes" id="UP000673691"/>
    </source>
</evidence>
<dbReference type="InterPro" id="IPR034733">
    <property type="entry name" value="AcCoA_carboxyl_beta"/>
</dbReference>
<keyword evidence="3" id="KW-1185">Reference proteome</keyword>
<sequence length="375" mass="41717">MAKKVVGRARLGGIPMGVIATETRTVEVTVPADPANAESQEQQMVEAGQVWYPTSAFKTAQAINDFNKGENLPLIIFANWRGFSGGQRDMYHEILKYGSYIVDALANYKQPVFVYIIPNGELRGGAWVVLDPTINSDMMEMYADSASRAGVLEPEGIVEIKFRKPQLLATMERLDEPYRIAKAELAAGGKTAEETARLKQQLEEREARLLPVYQQVALHFADLHDTAGRMHAKGTVSRVLDWRSSREFFCHRVRRRLLEERMYREIAAAWPAGDRSSANGFLKYWFRKDMAAGNGDTAAAPDFEGLDAQVADWLAADPDRHRSRIARLRDNGLASTVCSVAEESSDAFVSGLAMALSKMSDEERDALVGKLRALE</sequence>
<dbReference type="Proteomes" id="UP000673691">
    <property type="component" value="Unassembled WGS sequence"/>
</dbReference>
<feature type="domain" description="CoA carboxyltransferase C-terminal" evidence="1">
    <location>
        <begin position="1"/>
        <end position="268"/>
    </location>
</feature>
<dbReference type="InterPro" id="IPR011763">
    <property type="entry name" value="COA_CT_C"/>
</dbReference>
<dbReference type="Pfam" id="PF01039">
    <property type="entry name" value="Carboxyl_trans"/>
    <property type="match status" value="1"/>
</dbReference>
<dbReference type="AlphaFoldDB" id="A0A8H7ZYM8"/>
<organism evidence="2 3">
    <name type="scientific">Olpidium bornovanus</name>
    <dbReference type="NCBI Taxonomy" id="278681"/>
    <lineage>
        <taxon>Eukaryota</taxon>
        <taxon>Fungi</taxon>
        <taxon>Fungi incertae sedis</taxon>
        <taxon>Olpidiomycota</taxon>
        <taxon>Olpidiomycotina</taxon>
        <taxon>Olpidiomycetes</taxon>
        <taxon>Olpidiales</taxon>
        <taxon>Olpidiaceae</taxon>
        <taxon>Olpidium</taxon>
    </lineage>
</organism>
<dbReference type="SUPFAM" id="SSF52096">
    <property type="entry name" value="ClpP/crotonase"/>
    <property type="match status" value="1"/>
</dbReference>
<gene>
    <name evidence="2" type="ORF">BJ554DRAFT_6187</name>
</gene>
<dbReference type="GO" id="GO:0006633">
    <property type="term" value="P:fatty acid biosynthetic process"/>
    <property type="evidence" value="ECO:0007669"/>
    <property type="project" value="TreeGrafter"/>
</dbReference>
<dbReference type="Gene3D" id="3.90.226.10">
    <property type="entry name" value="2-enoyl-CoA Hydratase, Chain A, domain 1"/>
    <property type="match status" value="1"/>
</dbReference>
<dbReference type="InterPro" id="IPR049076">
    <property type="entry name" value="ACCA"/>
</dbReference>
<dbReference type="PANTHER" id="PTHR45728">
    <property type="entry name" value="ACETYL-COA CARBOXYLASE, ISOFORM A"/>
    <property type="match status" value="1"/>
</dbReference>
<accession>A0A8H7ZYM8</accession>
<dbReference type="PROSITE" id="PS50989">
    <property type="entry name" value="COA_CT_CTER"/>
    <property type="match status" value="1"/>
</dbReference>
<dbReference type="GO" id="GO:0005739">
    <property type="term" value="C:mitochondrion"/>
    <property type="evidence" value="ECO:0007669"/>
    <property type="project" value="TreeGrafter"/>
</dbReference>
<proteinExistence type="predicted"/>
<dbReference type="GO" id="GO:0003989">
    <property type="term" value="F:acetyl-CoA carboxylase activity"/>
    <property type="evidence" value="ECO:0007669"/>
    <property type="project" value="InterPro"/>
</dbReference>
<evidence type="ECO:0000259" key="1">
    <source>
        <dbReference type="PROSITE" id="PS50989"/>
    </source>
</evidence>
<dbReference type="OrthoDB" id="14612at2759"/>
<name>A0A8H7ZYM8_9FUNG</name>
<dbReference type="EMBL" id="JAEFCI010003409">
    <property type="protein sequence ID" value="KAG5461597.1"/>
    <property type="molecule type" value="Genomic_DNA"/>
</dbReference>
<dbReference type="InterPro" id="IPR029045">
    <property type="entry name" value="ClpP/crotonase-like_dom_sf"/>
</dbReference>